<gene>
    <name evidence="2" type="ORF">SDC9_53048</name>
</gene>
<reference evidence="2" key="1">
    <citation type="submission" date="2019-08" db="EMBL/GenBank/DDBJ databases">
        <authorList>
            <person name="Kucharzyk K."/>
            <person name="Murdoch R.W."/>
            <person name="Higgins S."/>
            <person name="Loffler F."/>
        </authorList>
    </citation>
    <scope>NUCLEOTIDE SEQUENCE</scope>
</reference>
<protein>
    <recommendedName>
        <fullName evidence="3">TonB C-terminal domain-containing protein</fullName>
    </recommendedName>
</protein>
<proteinExistence type="predicted"/>
<evidence type="ECO:0008006" key="3">
    <source>
        <dbReference type="Google" id="ProtNLM"/>
    </source>
</evidence>
<sequence>MLQRSDCLNPGFYTKNNIPSSGFDKGEAGHGTVVFEFVATVPYSGNMAFCKPTLLPERWNVETKTIFRLTLKPSVILILLLLSGMLKAQENRQHHYGVLYTDCEVDTMASYPAGENDLYRFFEQRVIPTHLMTGGNENTSYYVLMKLYFSDIGLLESVEFNSVSNVYLEKSIRKALQSMPPWNPAKKGGIAVSSYIYLPLTFTDSDGYFIVRNSGLDVAVTNNKGFTLLKGVLLIGAIVLFSALFFGW</sequence>
<dbReference type="EMBL" id="VSSQ01001260">
    <property type="protein sequence ID" value="MPM06745.1"/>
    <property type="molecule type" value="Genomic_DNA"/>
</dbReference>
<organism evidence="2">
    <name type="scientific">bioreactor metagenome</name>
    <dbReference type="NCBI Taxonomy" id="1076179"/>
    <lineage>
        <taxon>unclassified sequences</taxon>
        <taxon>metagenomes</taxon>
        <taxon>ecological metagenomes</taxon>
    </lineage>
</organism>
<keyword evidence="1" id="KW-0472">Membrane</keyword>
<accession>A0A644WS78</accession>
<evidence type="ECO:0000313" key="2">
    <source>
        <dbReference type="EMBL" id="MPM06745.1"/>
    </source>
</evidence>
<evidence type="ECO:0000256" key="1">
    <source>
        <dbReference type="SAM" id="Phobius"/>
    </source>
</evidence>
<feature type="transmembrane region" description="Helical" evidence="1">
    <location>
        <begin position="228"/>
        <end position="247"/>
    </location>
</feature>
<keyword evidence="1" id="KW-1133">Transmembrane helix</keyword>
<dbReference type="AlphaFoldDB" id="A0A644WS78"/>
<name>A0A644WS78_9ZZZZ</name>
<comment type="caution">
    <text evidence="2">The sequence shown here is derived from an EMBL/GenBank/DDBJ whole genome shotgun (WGS) entry which is preliminary data.</text>
</comment>
<keyword evidence="1" id="KW-0812">Transmembrane</keyword>